<name>A0ABR1CW57_NECAM</name>
<dbReference type="EMBL" id="JAVFWL010000003">
    <property type="protein sequence ID" value="KAK6742126.1"/>
    <property type="molecule type" value="Genomic_DNA"/>
</dbReference>
<gene>
    <name evidence="5" type="primary">Necator_chrIII.g10551</name>
    <name evidence="5" type="ORF">RB195_009786</name>
</gene>
<evidence type="ECO:0000259" key="3">
    <source>
        <dbReference type="Pfam" id="PF08626"/>
    </source>
</evidence>
<accession>A0ABR1CW57</accession>
<keyword evidence="6" id="KW-1185">Reference proteome</keyword>
<comment type="caution">
    <text evidence="5">The sequence shown here is derived from an EMBL/GenBank/DDBJ whole genome shotgun (WGS) entry which is preliminary data.</text>
</comment>
<evidence type="ECO:0000256" key="1">
    <source>
        <dbReference type="ARBA" id="ARBA00008459"/>
    </source>
</evidence>
<dbReference type="Pfam" id="PF08626">
    <property type="entry name" value="TRAPPC9-Trs120"/>
    <property type="match status" value="1"/>
</dbReference>
<evidence type="ECO:0000313" key="6">
    <source>
        <dbReference type="Proteomes" id="UP001303046"/>
    </source>
</evidence>
<dbReference type="InterPro" id="IPR058565">
    <property type="entry name" value="Ig_TRAPPC9_Trs120_1st"/>
</dbReference>
<dbReference type="InterPro" id="IPR013935">
    <property type="entry name" value="Trs120_TRAPPC9"/>
</dbReference>
<protein>
    <recommendedName>
        <fullName evidence="7">Trafficking protein particle complex subunit 11 domain-containing protein</fullName>
    </recommendedName>
</protein>
<dbReference type="Proteomes" id="UP001303046">
    <property type="component" value="Unassembled WGS sequence"/>
</dbReference>
<evidence type="ECO:0000313" key="5">
    <source>
        <dbReference type="EMBL" id="KAK6742126.1"/>
    </source>
</evidence>
<feature type="region of interest" description="Disordered" evidence="2">
    <location>
        <begin position="340"/>
        <end position="372"/>
    </location>
</feature>
<sequence>MDGIPCIEDHQRVTILIRQIGPRNAAVFNRIVDRLARQRSIQVSDNPKRIFHANFVTNVNAELVRFGELQAHRRVLGLIGVASAQPSTSAAPAKKSTSSASDDVGLAPVTVRRRSSLSGGLTMEEVKGNYEKVKRDYDNTLVDSRCILLGYDEQEVSTHFSPRETFLFHRLEESDELEMGVREFMRAIYFVLESKRVDQSFEKLECPPCPVLPEEEKFRFGVENKASKTYKRKCVGRSRKQNADYAMLTGLPQLALDSYAASMEMLKSSNDMLWFAGACEGWACAAMSLLYDGLTSTALMYRVASMTPTQMRDIGSNGHLSLGAAISAATTFQHTLGVSLGHQRHRSDENSRAPLSDDSSDGGESRRSRMPWAVLRGDKSKDKIEPAAIMEKFELALENYAKFSFAAMVEYDCMMKAVSLYRYQRLYVEMETFHRDHIGKYLDDSFTRFDNHTKAAICANSTALYREVGFMRKCSFFARLGVLFRLQISEGEQRTAQDYRIVYPVLYRTLPGYGIKENVREVQQEGVVKGPVQLQIKALHEVYTAASRAELTEAAIRHLCHLIQVYYDDMDPTLANRLFDELQSLVLIKGSPPQLNQRISVPVGNIILPSIQLTRFPMVSDPILCPLPPHLAPTVLQLKTGQPQLFIYSPFQQKKSTNEIYWVVDCACEVSILVYNCRPYELVVRELCLLADGCVFESVPVRLILPAANDGAAPARIKLIGMPRTPGLLTVTGYCCEVFGVRNVCKLYGPKGPLKVEVLPSLAVLQLVSSLPRAPIEEDQNEHNAEITVYSGQLFEHSLTVKNTSATIAIRKVRLQVWQPKVSGGPSMIELVSQEADAAFSLAPNEEKDIKFRIFGIDPTATADDEGSVDEKIVETALPLASTFAEVANDSEAHDLIPYTGRLLTCQFLFRYVADVNGPEGESYERSARLSIAVCVVPAVTVSAWHVLPGDGPFTRYIVVDVTNSTEHDAELVYSSNRRMNVLPKETCRVPLLSPCCSDVAGRAFHAATQKDSHMMQKLEVEKLRATLELHVAKHLDIRWAIPAMNLEGLVPVGALLSSVSLLKQLVLPAISLDISVNGTPYLSEDDISVGIGEMILIKVAVISSLEYDFYGILALECYQEISNFFGTVDRAENLLIIGQRKVPFVVPKSLPNSSMSTPRCELSFHVMFRVEGVHKVRPQIVSRRADESLFSDEIFVSPVGFSVSTKTH</sequence>
<dbReference type="InterPro" id="IPR058563">
    <property type="entry name" value="Trs120_TRAPPC9_N"/>
</dbReference>
<reference evidence="5 6" key="1">
    <citation type="submission" date="2023-08" db="EMBL/GenBank/DDBJ databases">
        <title>A Necator americanus chromosomal reference genome.</title>
        <authorList>
            <person name="Ilik V."/>
            <person name="Petrzelkova K.J."/>
            <person name="Pardy F."/>
            <person name="Fuh T."/>
            <person name="Niatou-Singa F.S."/>
            <person name="Gouil Q."/>
            <person name="Baker L."/>
            <person name="Ritchie M.E."/>
            <person name="Jex A.R."/>
            <person name="Gazzola D."/>
            <person name="Li H."/>
            <person name="Toshio Fujiwara R."/>
            <person name="Zhan B."/>
            <person name="Aroian R.V."/>
            <person name="Pafco B."/>
            <person name="Schwarz E.M."/>
        </authorList>
    </citation>
    <scope>NUCLEOTIDE SEQUENCE [LARGE SCALE GENOMIC DNA]</scope>
    <source>
        <strain evidence="5 6">Aroian</strain>
        <tissue evidence="5">Whole animal</tissue>
    </source>
</reference>
<evidence type="ECO:0000259" key="4">
    <source>
        <dbReference type="Pfam" id="PF26254"/>
    </source>
</evidence>
<comment type="similarity">
    <text evidence="1">Belongs to the NIBP family.</text>
</comment>
<evidence type="ECO:0008006" key="7">
    <source>
        <dbReference type="Google" id="ProtNLM"/>
    </source>
</evidence>
<feature type="domain" description="Trs120/TRAPPC9 first Ig-like" evidence="4">
    <location>
        <begin position="644"/>
        <end position="742"/>
    </location>
</feature>
<feature type="domain" description="Trs120/TRAPPC9 N-terminal" evidence="3">
    <location>
        <begin position="224"/>
        <end position="293"/>
    </location>
</feature>
<proteinExistence type="inferred from homology"/>
<dbReference type="PANTHER" id="PTHR21512:SF5">
    <property type="entry name" value="TRAFFICKING PROTEIN PARTICLE COMPLEX SUBUNIT 9"/>
    <property type="match status" value="1"/>
</dbReference>
<dbReference type="PANTHER" id="PTHR21512">
    <property type="entry name" value="TRAFFICKING PROTEIN PARTICLE COMPLEX SUBUNIT 9"/>
    <property type="match status" value="1"/>
</dbReference>
<evidence type="ECO:0000256" key="2">
    <source>
        <dbReference type="SAM" id="MobiDB-lite"/>
    </source>
</evidence>
<organism evidence="5 6">
    <name type="scientific">Necator americanus</name>
    <name type="common">Human hookworm</name>
    <dbReference type="NCBI Taxonomy" id="51031"/>
    <lineage>
        <taxon>Eukaryota</taxon>
        <taxon>Metazoa</taxon>
        <taxon>Ecdysozoa</taxon>
        <taxon>Nematoda</taxon>
        <taxon>Chromadorea</taxon>
        <taxon>Rhabditida</taxon>
        <taxon>Rhabditina</taxon>
        <taxon>Rhabditomorpha</taxon>
        <taxon>Strongyloidea</taxon>
        <taxon>Ancylostomatidae</taxon>
        <taxon>Bunostominae</taxon>
        <taxon>Necator</taxon>
    </lineage>
</organism>
<dbReference type="Pfam" id="PF26254">
    <property type="entry name" value="Ig_TRAPPC9-Trs120_1st"/>
    <property type="match status" value="1"/>
</dbReference>